<dbReference type="PIRSF" id="PIRSF028770">
    <property type="entry name" value="UCP028770"/>
    <property type="match status" value="1"/>
</dbReference>
<evidence type="ECO:0000313" key="3">
    <source>
        <dbReference type="Proteomes" id="UP000318626"/>
    </source>
</evidence>
<sequence length="104" mass="10901">MDIATLFAWFVIAVLFSVVVAAIVGLGSLPGGIAKQRNHPHADAINAASWIGLALGGILWPIAFVWAFIPFGKSNSTGDGEVESLRKQVAQLQAELASLKNAST</sequence>
<evidence type="ECO:0000256" key="1">
    <source>
        <dbReference type="SAM" id="Phobius"/>
    </source>
</evidence>
<name>A0A518C4W1_9BACT</name>
<accession>A0A518C4W1</accession>
<feature type="transmembrane region" description="Helical" evidence="1">
    <location>
        <begin position="6"/>
        <end position="26"/>
    </location>
</feature>
<dbReference type="InterPro" id="IPR011223">
    <property type="entry name" value="UCP028770"/>
</dbReference>
<dbReference type="KEGG" id="bvo:Pan97_12790"/>
<dbReference type="Proteomes" id="UP000318626">
    <property type="component" value="Chromosome"/>
</dbReference>
<feature type="transmembrane region" description="Helical" evidence="1">
    <location>
        <begin position="47"/>
        <end position="69"/>
    </location>
</feature>
<proteinExistence type="predicted"/>
<organism evidence="2 3">
    <name type="scientific">Bremerella volcania</name>
    <dbReference type="NCBI Taxonomy" id="2527984"/>
    <lineage>
        <taxon>Bacteria</taxon>
        <taxon>Pseudomonadati</taxon>
        <taxon>Planctomycetota</taxon>
        <taxon>Planctomycetia</taxon>
        <taxon>Pirellulales</taxon>
        <taxon>Pirellulaceae</taxon>
        <taxon>Bremerella</taxon>
    </lineage>
</organism>
<protein>
    <submittedName>
        <fullName evidence="2">Inner membrane protein YiaW</fullName>
    </submittedName>
</protein>
<keyword evidence="1" id="KW-1133">Transmembrane helix</keyword>
<dbReference type="AlphaFoldDB" id="A0A518C4W1"/>
<dbReference type="Pfam" id="PF11742">
    <property type="entry name" value="DUF3302"/>
    <property type="match status" value="1"/>
</dbReference>
<gene>
    <name evidence="2" type="primary">yiaW</name>
    <name evidence="2" type="ORF">Pan97_12790</name>
</gene>
<keyword evidence="1" id="KW-0472">Membrane</keyword>
<dbReference type="RefSeq" id="WP_196782296.1">
    <property type="nucleotide sequence ID" value="NZ_CP036289.1"/>
</dbReference>
<dbReference type="EMBL" id="CP036289">
    <property type="protein sequence ID" value="QDU74272.1"/>
    <property type="molecule type" value="Genomic_DNA"/>
</dbReference>
<keyword evidence="1" id="KW-0812">Transmembrane</keyword>
<evidence type="ECO:0000313" key="2">
    <source>
        <dbReference type="EMBL" id="QDU74272.1"/>
    </source>
</evidence>
<keyword evidence="3" id="KW-1185">Reference proteome</keyword>
<reference evidence="3" key="1">
    <citation type="submission" date="2019-02" db="EMBL/GenBank/DDBJ databases">
        <title>Deep-cultivation of Planctomycetes and their phenomic and genomic characterization uncovers novel biology.</title>
        <authorList>
            <person name="Wiegand S."/>
            <person name="Jogler M."/>
            <person name="Boedeker C."/>
            <person name="Pinto D."/>
            <person name="Vollmers J."/>
            <person name="Rivas-Marin E."/>
            <person name="Kohn T."/>
            <person name="Peeters S.H."/>
            <person name="Heuer A."/>
            <person name="Rast P."/>
            <person name="Oberbeckmann S."/>
            <person name="Bunk B."/>
            <person name="Jeske O."/>
            <person name="Meyerdierks A."/>
            <person name="Storesund J.E."/>
            <person name="Kallscheuer N."/>
            <person name="Luecker S."/>
            <person name="Lage O.M."/>
            <person name="Pohl T."/>
            <person name="Merkel B.J."/>
            <person name="Hornburger P."/>
            <person name="Mueller R.-W."/>
            <person name="Bruemmer F."/>
            <person name="Labrenz M."/>
            <person name="Spormann A.M."/>
            <person name="Op den Camp H."/>
            <person name="Overmann J."/>
            <person name="Amann R."/>
            <person name="Jetten M.S.M."/>
            <person name="Mascher T."/>
            <person name="Medema M.H."/>
            <person name="Devos D.P."/>
            <person name="Kaster A.-K."/>
            <person name="Ovreas L."/>
            <person name="Rohde M."/>
            <person name="Galperin M.Y."/>
            <person name="Jogler C."/>
        </authorList>
    </citation>
    <scope>NUCLEOTIDE SEQUENCE [LARGE SCALE GENOMIC DNA]</scope>
    <source>
        <strain evidence="3">Pan97</strain>
    </source>
</reference>